<keyword evidence="15" id="KW-1185">Reference proteome</keyword>
<dbReference type="PANTHER" id="PTHR45436">
    <property type="entry name" value="SENSOR HISTIDINE KINASE YKOH"/>
    <property type="match status" value="1"/>
</dbReference>
<gene>
    <name evidence="14" type="ORF">ABW22_03495</name>
</gene>
<dbReference type="InterPro" id="IPR004358">
    <property type="entry name" value="Sig_transdc_His_kin-like_C"/>
</dbReference>
<dbReference type="Gene3D" id="6.10.340.10">
    <property type="match status" value="1"/>
</dbReference>
<dbReference type="Pfam" id="PF02518">
    <property type="entry name" value="HATPase_c"/>
    <property type="match status" value="1"/>
</dbReference>
<dbReference type="PROSITE" id="PS50885">
    <property type="entry name" value="HAMP"/>
    <property type="match status" value="1"/>
</dbReference>
<sequence length="420" mass="46235">MRLPRDLRGRVALFFAGFGAFVSLIMAVVLYQGAHDLGQRLIDETLSAELDDYIARRERNPASLPPSTVIVQGYVRDVDGVGDVPDYLAGLPLGRHDIHLGTLSYRVAILERGGTHYYLLYDTSLQARREQRFAWILGLMAVAMTLLSTLGGIWLARTVVAPVAELAAKVRHRSPDDWEQQPLADDFPVGEVGELARVFDRHLIRMRAFIERERAFSADISHELRTALAVILSSTEVLLEDDSLGDRQKARIGRIDRAAHDMAELGTALLLMAREEHSLAAGGGCVLAEVVRAVVEKQRHLLGSKPVEVEVHTNPELILSADAGLVEILVSNLVRNAFSYTAAGTVVVLQDARSLTVSDTGKGIPGHAMEQVFIRHFRDMTSEGAGIGLSLVKRICDRYGWQVRLESSERQGTTVKVSFS</sequence>
<keyword evidence="6 11" id="KW-0812">Transmembrane</keyword>
<evidence type="ECO:0000256" key="1">
    <source>
        <dbReference type="ARBA" id="ARBA00000085"/>
    </source>
</evidence>
<evidence type="ECO:0000256" key="9">
    <source>
        <dbReference type="ARBA" id="ARBA00023012"/>
    </source>
</evidence>
<keyword evidence="9" id="KW-0902">Two-component regulatory system</keyword>
<dbReference type="PROSITE" id="PS50109">
    <property type="entry name" value="HIS_KIN"/>
    <property type="match status" value="1"/>
</dbReference>
<evidence type="ECO:0000256" key="5">
    <source>
        <dbReference type="ARBA" id="ARBA00022679"/>
    </source>
</evidence>
<dbReference type="CDD" id="cd00082">
    <property type="entry name" value="HisKA"/>
    <property type="match status" value="1"/>
</dbReference>
<dbReference type="InterPro" id="IPR003661">
    <property type="entry name" value="HisK_dim/P_dom"/>
</dbReference>
<feature type="domain" description="Histidine kinase" evidence="12">
    <location>
        <begin position="219"/>
        <end position="420"/>
    </location>
</feature>
<name>A0A106BST0_THIDE</name>
<keyword evidence="8 11" id="KW-1133">Transmembrane helix</keyword>
<evidence type="ECO:0000256" key="4">
    <source>
        <dbReference type="ARBA" id="ARBA00022553"/>
    </source>
</evidence>
<keyword evidence="10 11" id="KW-0472">Membrane</keyword>
<dbReference type="SMART" id="SM00387">
    <property type="entry name" value="HATPase_c"/>
    <property type="match status" value="1"/>
</dbReference>
<evidence type="ECO:0000259" key="12">
    <source>
        <dbReference type="PROSITE" id="PS50109"/>
    </source>
</evidence>
<evidence type="ECO:0000256" key="2">
    <source>
        <dbReference type="ARBA" id="ARBA00004370"/>
    </source>
</evidence>
<keyword evidence="5" id="KW-0808">Transferase</keyword>
<dbReference type="InterPro" id="IPR003594">
    <property type="entry name" value="HATPase_dom"/>
</dbReference>
<dbReference type="OrthoDB" id="9121563at2"/>
<dbReference type="InterPro" id="IPR005467">
    <property type="entry name" value="His_kinase_dom"/>
</dbReference>
<comment type="caution">
    <text evidence="14">The sequence shown here is derived from an EMBL/GenBank/DDBJ whole genome shotgun (WGS) entry which is preliminary data.</text>
</comment>
<evidence type="ECO:0000259" key="13">
    <source>
        <dbReference type="PROSITE" id="PS50885"/>
    </source>
</evidence>
<dbReference type="GO" id="GO:0005886">
    <property type="term" value="C:plasma membrane"/>
    <property type="evidence" value="ECO:0007669"/>
    <property type="project" value="TreeGrafter"/>
</dbReference>
<dbReference type="PANTHER" id="PTHR45436:SF16">
    <property type="entry name" value="HISTIDINE KINASE"/>
    <property type="match status" value="1"/>
</dbReference>
<feature type="transmembrane region" description="Helical" evidence="11">
    <location>
        <begin position="12"/>
        <end position="31"/>
    </location>
</feature>
<keyword evidence="4" id="KW-0597">Phosphoprotein</keyword>
<feature type="transmembrane region" description="Helical" evidence="11">
    <location>
        <begin position="133"/>
        <end position="156"/>
    </location>
</feature>
<evidence type="ECO:0000256" key="10">
    <source>
        <dbReference type="ARBA" id="ARBA00023136"/>
    </source>
</evidence>
<dbReference type="InterPro" id="IPR050428">
    <property type="entry name" value="TCS_sensor_his_kinase"/>
</dbReference>
<dbReference type="SMART" id="SM00388">
    <property type="entry name" value="HisKA"/>
    <property type="match status" value="1"/>
</dbReference>
<dbReference type="Gene3D" id="3.30.565.10">
    <property type="entry name" value="Histidine kinase-like ATPase, C-terminal domain"/>
    <property type="match status" value="1"/>
</dbReference>
<dbReference type="SUPFAM" id="SSF55874">
    <property type="entry name" value="ATPase domain of HSP90 chaperone/DNA topoisomerase II/histidine kinase"/>
    <property type="match status" value="1"/>
</dbReference>
<dbReference type="InterPro" id="IPR003660">
    <property type="entry name" value="HAMP_dom"/>
</dbReference>
<reference evidence="14 15" key="1">
    <citation type="journal article" date="2015" name="Appl. Environ. Microbiol.">
        <title>Aerobic and Anaerobic Thiosulfate Oxidation by a Cold-Adapted, Subglacial Chemoautotroph.</title>
        <authorList>
            <person name="Harrold Z.R."/>
            <person name="Skidmore M.L."/>
            <person name="Hamilton T.L."/>
            <person name="Desch L."/>
            <person name="Amada K."/>
            <person name="van Gelder W."/>
            <person name="Glover K."/>
            <person name="Roden E.E."/>
            <person name="Boyd E.S."/>
        </authorList>
    </citation>
    <scope>NUCLEOTIDE SEQUENCE [LARGE SCALE GENOMIC DNA]</scope>
    <source>
        <strain evidence="14 15">RG</strain>
    </source>
</reference>
<evidence type="ECO:0000256" key="7">
    <source>
        <dbReference type="ARBA" id="ARBA00022777"/>
    </source>
</evidence>
<dbReference type="Pfam" id="PF00512">
    <property type="entry name" value="HisKA"/>
    <property type="match status" value="1"/>
</dbReference>
<dbReference type="GO" id="GO:0000155">
    <property type="term" value="F:phosphorelay sensor kinase activity"/>
    <property type="evidence" value="ECO:0007669"/>
    <property type="project" value="InterPro"/>
</dbReference>
<dbReference type="InterPro" id="IPR036097">
    <property type="entry name" value="HisK_dim/P_sf"/>
</dbReference>
<dbReference type="RefSeq" id="WP_059751987.1">
    <property type="nucleotide sequence ID" value="NZ_LDUG01000013.1"/>
</dbReference>
<protein>
    <recommendedName>
        <fullName evidence="3">histidine kinase</fullName>
        <ecNumber evidence="3">2.7.13.3</ecNumber>
    </recommendedName>
</protein>
<comment type="catalytic activity">
    <reaction evidence="1">
        <text>ATP + protein L-histidine = ADP + protein N-phospho-L-histidine.</text>
        <dbReference type="EC" id="2.7.13.3"/>
    </reaction>
</comment>
<dbReference type="AlphaFoldDB" id="A0A106BST0"/>
<dbReference type="Proteomes" id="UP000064243">
    <property type="component" value="Unassembled WGS sequence"/>
</dbReference>
<organism evidence="14 15">
    <name type="scientific">Thiobacillus denitrificans</name>
    <dbReference type="NCBI Taxonomy" id="36861"/>
    <lineage>
        <taxon>Bacteria</taxon>
        <taxon>Pseudomonadati</taxon>
        <taxon>Pseudomonadota</taxon>
        <taxon>Betaproteobacteria</taxon>
        <taxon>Nitrosomonadales</taxon>
        <taxon>Thiobacillaceae</taxon>
        <taxon>Thiobacillus</taxon>
    </lineage>
</organism>
<comment type="subcellular location">
    <subcellularLocation>
        <location evidence="2">Membrane</location>
    </subcellularLocation>
</comment>
<accession>A0A106BST0</accession>
<dbReference type="InterPro" id="IPR036890">
    <property type="entry name" value="HATPase_C_sf"/>
</dbReference>
<dbReference type="SMART" id="SM00304">
    <property type="entry name" value="HAMP"/>
    <property type="match status" value="1"/>
</dbReference>
<dbReference type="Gene3D" id="1.10.287.130">
    <property type="match status" value="1"/>
</dbReference>
<dbReference type="SUPFAM" id="SSF47384">
    <property type="entry name" value="Homodimeric domain of signal transducing histidine kinase"/>
    <property type="match status" value="1"/>
</dbReference>
<evidence type="ECO:0000313" key="14">
    <source>
        <dbReference type="EMBL" id="KVW97989.1"/>
    </source>
</evidence>
<evidence type="ECO:0000313" key="15">
    <source>
        <dbReference type="Proteomes" id="UP000064243"/>
    </source>
</evidence>
<dbReference type="EC" id="2.7.13.3" evidence="3"/>
<feature type="domain" description="HAMP" evidence="13">
    <location>
        <begin position="157"/>
        <end position="211"/>
    </location>
</feature>
<evidence type="ECO:0000256" key="11">
    <source>
        <dbReference type="SAM" id="Phobius"/>
    </source>
</evidence>
<proteinExistence type="predicted"/>
<evidence type="ECO:0000256" key="3">
    <source>
        <dbReference type="ARBA" id="ARBA00012438"/>
    </source>
</evidence>
<evidence type="ECO:0000256" key="8">
    <source>
        <dbReference type="ARBA" id="ARBA00022989"/>
    </source>
</evidence>
<keyword evidence="7" id="KW-0418">Kinase</keyword>
<evidence type="ECO:0000256" key="6">
    <source>
        <dbReference type="ARBA" id="ARBA00022692"/>
    </source>
</evidence>
<dbReference type="PATRIC" id="fig|36861.3.peg.143"/>
<dbReference type="PRINTS" id="PR00344">
    <property type="entry name" value="BCTRLSENSOR"/>
</dbReference>
<dbReference type="EMBL" id="LDUG01000013">
    <property type="protein sequence ID" value="KVW97989.1"/>
    <property type="molecule type" value="Genomic_DNA"/>
</dbReference>